<dbReference type="SUPFAM" id="SSF48065">
    <property type="entry name" value="DBL homology domain (DH-domain)"/>
    <property type="match status" value="1"/>
</dbReference>
<dbReference type="InterPro" id="IPR001849">
    <property type="entry name" value="PH_domain"/>
</dbReference>
<dbReference type="GO" id="GO:0030027">
    <property type="term" value="C:lamellipodium"/>
    <property type="evidence" value="ECO:0007669"/>
    <property type="project" value="UniProtKB-SubCell"/>
</dbReference>
<comment type="subcellular location">
    <subcellularLocation>
        <location evidence="1">Cell projection</location>
        <location evidence="1">Lamellipodium</location>
    </subcellularLocation>
</comment>
<dbReference type="PRINTS" id="PR00452">
    <property type="entry name" value="SH3DOMAIN"/>
</dbReference>
<keyword evidence="4" id="KW-0966">Cell projection</keyword>
<dbReference type="Gene3D" id="2.30.30.40">
    <property type="entry name" value="SH3 Domains"/>
    <property type="match status" value="1"/>
</dbReference>
<dbReference type="GO" id="GO:0005737">
    <property type="term" value="C:cytoplasm"/>
    <property type="evidence" value="ECO:0007669"/>
    <property type="project" value="TreeGrafter"/>
</dbReference>
<dbReference type="PANTHER" id="PTHR46026:SF1">
    <property type="entry name" value="RHO-TYPE GUANINE NUCLEOTIDE EXCHANGE FACTOR, ISOFORM F"/>
    <property type="match status" value="1"/>
</dbReference>
<sequence>MVLDEHQPFLVQAVYSFKGKNNDELCFKKGDIITVTQLEEGGWWEGTLGEKTGWFPSNYVKEYKVQSDNLSPVKTCDIVAQQRAYRSVVLKDFIDSEKLHVNELQQLIQNIIVPVEKSHLLSKEETAALVNNIREVVNLHENVLSGVESAITKPPSEQRVGKLMLGMAPRFKQIHHSYCSVHPHAAFIVNKQKDKLTSLFQTEGINLLTLTTGLSKPFRRIEKYTNHLQELERHLEESHSDRGDTQRAVSVYKDIANACSVVRRQKEMEVEIMNGGVRGWEGQDISKMGEIIHMGSVAVGPEHRDRYLVLFPSTLLMLSASHRMSAFIYEGKLPLTGITVNKLEDTENYKNAFEVIGPLIEKILAICQTKEDQQRWVDVIKEQCNKFGAKASPLALHKKHENLMIDHNTNGPWSMTRLRPSAPTRLRPSAPTRLLKAVVPPKSDFERDAQILRVIESYCTSANSRFTLNSGSNILPKQFYNINAITLHSGRMQQHKPKKFRNLQGCYSTDDTDSENVDHCMNASKIIETNSKDLSGTVYELHERILQLQNELDTLKSDVKVEKSAREQLEAFVQNNQCPVTPKEEANGS</sequence>
<dbReference type="GO" id="GO:0016192">
    <property type="term" value="P:vesicle-mediated transport"/>
    <property type="evidence" value="ECO:0007669"/>
    <property type="project" value="UniProtKB-ARBA"/>
</dbReference>
<dbReference type="EMBL" id="ACPB03014837">
    <property type="status" value="NOT_ANNOTATED_CDS"/>
    <property type="molecule type" value="Genomic_DNA"/>
</dbReference>
<evidence type="ECO:0000256" key="4">
    <source>
        <dbReference type="ARBA" id="ARBA00023273"/>
    </source>
</evidence>
<dbReference type="InterPro" id="IPR000219">
    <property type="entry name" value="DH_dom"/>
</dbReference>
<reference evidence="5" key="1">
    <citation type="submission" date="2015-05" db="UniProtKB">
        <authorList>
            <consortium name="EnsemblMetazoa"/>
        </authorList>
    </citation>
    <scope>IDENTIFICATION</scope>
</reference>
<dbReference type="FunFam" id="2.30.30.40:FF:000072">
    <property type="entry name" value="Unconventional Myosin IB"/>
    <property type="match status" value="1"/>
</dbReference>
<dbReference type="STRING" id="13249.T1HAD7"/>
<dbReference type="PROSITE" id="PS50010">
    <property type="entry name" value="DH_2"/>
    <property type="match status" value="1"/>
</dbReference>
<dbReference type="CDD" id="cd11877">
    <property type="entry name" value="SH3_PIX"/>
    <property type="match status" value="1"/>
</dbReference>
<keyword evidence="3" id="KW-0344">Guanine-nucleotide releasing factor</keyword>
<dbReference type="InterPro" id="IPR011993">
    <property type="entry name" value="PH-like_dom_sf"/>
</dbReference>
<keyword evidence="2" id="KW-0728">SH3 domain</keyword>
<evidence type="ECO:0000313" key="6">
    <source>
        <dbReference type="Proteomes" id="UP000015103"/>
    </source>
</evidence>
<dbReference type="SUPFAM" id="SSF50044">
    <property type="entry name" value="SH3-domain"/>
    <property type="match status" value="1"/>
</dbReference>
<dbReference type="eggNOG" id="KOG2070">
    <property type="taxonomic scope" value="Eukaryota"/>
</dbReference>
<dbReference type="InParanoid" id="T1HAD7"/>
<dbReference type="InterPro" id="IPR046376">
    <property type="entry name" value="PH_Cool_Pix"/>
</dbReference>
<dbReference type="InterPro" id="IPR035899">
    <property type="entry name" value="DBL_dom_sf"/>
</dbReference>
<dbReference type="Gene3D" id="2.30.29.30">
    <property type="entry name" value="Pleckstrin-homology domain (PH domain)/Phosphotyrosine-binding domain (PTB)"/>
    <property type="match status" value="1"/>
</dbReference>
<dbReference type="GO" id="GO:0005085">
    <property type="term" value="F:guanyl-nucleotide exchange factor activity"/>
    <property type="evidence" value="ECO:0007669"/>
    <property type="project" value="UniProtKB-KW"/>
</dbReference>
<evidence type="ECO:0000313" key="5">
    <source>
        <dbReference type="EnsemblMetazoa" id="RPRC000992-PA"/>
    </source>
</evidence>
<accession>T1HAD7</accession>
<dbReference type="InterPro" id="IPR001452">
    <property type="entry name" value="SH3_domain"/>
</dbReference>
<dbReference type="SMART" id="SM00233">
    <property type="entry name" value="PH"/>
    <property type="match status" value="1"/>
</dbReference>
<dbReference type="Gene3D" id="1.20.5.390">
    <property type="entry name" value="L1 transposable element, trimerization domain"/>
    <property type="match status" value="1"/>
</dbReference>
<organism evidence="5 6">
    <name type="scientific">Rhodnius prolixus</name>
    <name type="common">Triatomid bug</name>
    <dbReference type="NCBI Taxonomy" id="13249"/>
    <lineage>
        <taxon>Eukaryota</taxon>
        <taxon>Metazoa</taxon>
        <taxon>Ecdysozoa</taxon>
        <taxon>Arthropoda</taxon>
        <taxon>Hexapoda</taxon>
        <taxon>Insecta</taxon>
        <taxon>Pterygota</taxon>
        <taxon>Neoptera</taxon>
        <taxon>Paraneoptera</taxon>
        <taxon>Hemiptera</taxon>
        <taxon>Heteroptera</taxon>
        <taxon>Panheteroptera</taxon>
        <taxon>Cimicomorpha</taxon>
        <taxon>Reduviidae</taxon>
        <taxon>Triatominae</taxon>
        <taxon>Rhodnius</taxon>
    </lineage>
</organism>
<dbReference type="AlphaFoldDB" id="T1HAD7"/>
<dbReference type="SMART" id="SM00325">
    <property type="entry name" value="RhoGEF"/>
    <property type="match status" value="1"/>
</dbReference>
<dbReference type="Pfam" id="PF00621">
    <property type="entry name" value="RhoGEF"/>
    <property type="match status" value="1"/>
</dbReference>
<dbReference type="CDD" id="cd01225">
    <property type="entry name" value="PH_Cool_Pix"/>
    <property type="match status" value="1"/>
</dbReference>
<dbReference type="PROSITE" id="PS50002">
    <property type="entry name" value="SH3"/>
    <property type="match status" value="1"/>
</dbReference>
<evidence type="ECO:0000256" key="1">
    <source>
        <dbReference type="ARBA" id="ARBA00004510"/>
    </source>
</evidence>
<dbReference type="Gene3D" id="1.20.900.10">
    <property type="entry name" value="Dbl homology (DH) domain"/>
    <property type="match status" value="1"/>
</dbReference>
<evidence type="ECO:0000256" key="2">
    <source>
        <dbReference type="ARBA" id="ARBA00022443"/>
    </source>
</evidence>
<protein>
    <recommendedName>
        <fullName evidence="7">Guanine nucleotide exchange factor</fullName>
    </recommendedName>
</protein>
<dbReference type="Proteomes" id="UP000015103">
    <property type="component" value="Unassembled WGS sequence"/>
</dbReference>
<evidence type="ECO:0000256" key="3">
    <source>
        <dbReference type="ARBA" id="ARBA00022658"/>
    </source>
</evidence>
<evidence type="ECO:0008006" key="7">
    <source>
        <dbReference type="Google" id="ProtNLM"/>
    </source>
</evidence>
<dbReference type="SMART" id="SM00326">
    <property type="entry name" value="SH3"/>
    <property type="match status" value="1"/>
</dbReference>
<dbReference type="VEuPathDB" id="VectorBase:RPRC000992"/>
<dbReference type="OMA" id="XEELGEF"/>
<proteinExistence type="predicted"/>
<dbReference type="EnsemblMetazoa" id="RPRC000992-RA">
    <property type="protein sequence ID" value="RPRC000992-PA"/>
    <property type="gene ID" value="RPRC000992"/>
</dbReference>
<dbReference type="InterPro" id="IPR036028">
    <property type="entry name" value="SH3-like_dom_sf"/>
</dbReference>
<keyword evidence="6" id="KW-1185">Reference proteome</keyword>
<dbReference type="PANTHER" id="PTHR46026">
    <property type="entry name" value="RHO-TYPE GUANINE NUCLEOTIDE EXCHANGE FACTOR, ISOFORM F"/>
    <property type="match status" value="1"/>
</dbReference>
<dbReference type="Pfam" id="PF14604">
    <property type="entry name" value="SH3_9"/>
    <property type="match status" value="1"/>
</dbReference>
<name>T1HAD7_RHOPR</name>
<dbReference type="SUPFAM" id="SSF50729">
    <property type="entry name" value="PH domain-like"/>
    <property type="match status" value="1"/>
</dbReference>
<dbReference type="HOGENOM" id="CLU_017010_1_1_1"/>
<dbReference type="PROSITE" id="PS50003">
    <property type="entry name" value="PH_DOMAIN"/>
    <property type="match status" value="1"/>
</dbReference>
<dbReference type="Pfam" id="PF00169">
    <property type="entry name" value="PH"/>
    <property type="match status" value="1"/>
</dbReference>
<dbReference type="CDD" id="cd00160">
    <property type="entry name" value="RhoGEF"/>
    <property type="match status" value="1"/>
</dbReference>